<sequence length="199" mass="22456">MKCRPLVEQLRIICWVHVLSESDLIPGIGTFIACLVLALELGILIGIAINVLFILYHVARPKISIENCVTHEGVEYLLLTPDRCLIFPSVDYMRNLVMKHSMKQNLPVVIDCSHIYSADYTAAKVIECLIHDFSARKQALFFFNLKPGVVTVFQGLQPKGFMVFYSENELDDLIKAYNKGQVETDTIKDMSFIAIGSDE</sequence>
<dbReference type="Proteomes" id="UP001159363">
    <property type="component" value="Chromosome 9"/>
</dbReference>
<keyword evidence="1" id="KW-0472">Membrane</keyword>
<dbReference type="PANTHER" id="PTHR11814">
    <property type="entry name" value="SULFATE TRANSPORTER"/>
    <property type="match status" value="1"/>
</dbReference>
<evidence type="ECO:0000313" key="3">
    <source>
        <dbReference type="EMBL" id="KAJ8873625.1"/>
    </source>
</evidence>
<keyword evidence="1" id="KW-0812">Transmembrane</keyword>
<accession>A0ABQ9GNN4</accession>
<evidence type="ECO:0000313" key="4">
    <source>
        <dbReference type="Proteomes" id="UP001159363"/>
    </source>
</evidence>
<name>A0ABQ9GNN4_9NEOP</name>
<proteinExistence type="predicted"/>
<dbReference type="CDD" id="cd07042">
    <property type="entry name" value="STAS_SulP_like_sulfate_transporter"/>
    <property type="match status" value="1"/>
</dbReference>
<dbReference type="PROSITE" id="PS51257">
    <property type="entry name" value="PROKAR_LIPOPROTEIN"/>
    <property type="match status" value="1"/>
</dbReference>
<gene>
    <name evidence="3" type="ORF">PR048_024443</name>
</gene>
<dbReference type="EMBL" id="JARBHB010000010">
    <property type="protein sequence ID" value="KAJ8873625.1"/>
    <property type="molecule type" value="Genomic_DNA"/>
</dbReference>
<organism evidence="3 4">
    <name type="scientific">Dryococelus australis</name>
    <dbReference type="NCBI Taxonomy" id="614101"/>
    <lineage>
        <taxon>Eukaryota</taxon>
        <taxon>Metazoa</taxon>
        <taxon>Ecdysozoa</taxon>
        <taxon>Arthropoda</taxon>
        <taxon>Hexapoda</taxon>
        <taxon>Insecta</taxon>
        <taxon>Pterygota</taxon>
        <taxon>Neoptera</taxon>
        <taxon>Polyneoptera</taxon>
        <taxon>Phasmatodea</taxon>
        <taxon>Verophasmatodea</taxon>
        <taxon>Anareolatae</taxon>
        <taxon>Phasmatidae</taxon>
        <taxon>Eurycanthinae</taxon>
        <taxon>Dryococelus</taxon>
    </lineage>
</organism>
<feature type="transmembrane region" description="Helical" evidence="1">
    <location>
        <begin position="28"/>
        <end position="56"/>
    </location>
</feature>
<feature type="domain" description="STAS" evidence="2">
    <location>
        <begin position="70"/>
        <end position="157"/>
    </location>
</feature>
<dbReference type="Gene3D" id="3.30.750.24">
    <property type="entry name" value="STAS domain"/>
    <property type="match status" value="1"/>
</dbReference>
<keyword evidence="1" id="KW-1133">Transmembrane helix</keyword>
<dbReference type="SUPFAM" id="SSF52091">
    <property type="entry name" value="SpoIIaa-like"/>
    <property type="match status" value="1"/>
</dbReference>
<dbReference type="InterPro" id="IPR002645">
    <property type="entry name" value="STAS_dom"/>
</dbReference>
<keyword evidence="4" id="KW-1185">Reference proteome</keyword>
<dbReference type="InterPro" id="IPR036513">
    <property type="entry name" value="STAS_dom_sf"/>
</dbReference>
<protein>
    <recommendedName>
        <fullName evidence="2">STAS domain-containing protein</fullName>
    </recommendedName>
</protein>
<reference evidence="3 4" key="1">
    <citation type="submission" date="2023-02" db="EMBL/GenBank/DDBJ databases">
        <title>LHISI_Scaffold_Assembly.</title>
        <authorList>
            <person name="Stuart O.P."/>
            <person name="Cleave R."/>
            <person name="Magrath M.J.L."/>
            <person name="Mikheyev A.S."/>
        </authorList>
    </citation>
    <scope>NUCLEOTIDE SEQUENCE [LARGE SCALE GENOMIC DNA]</scope>
    <source>
        <strain evidence="3">Daus_M_001</strain>
        <tissue evidence="3">Leg muscle</tissue>
    </source>
</reference>
<dbReference type="Pfam" id="PF01740">
    <property type="entry name" value="STAS"/>
    <property type="match status" value="1"/>
</dbReference>
<evidence type="ECO:0000259" key="2">
    <source>
        <dbReference type="Pfam" id="PF01740"/>
    </source>
</evidence>
<dbReference type="InterPro" id="IPR001902">
    <property type="entry name" value="SLC26A/SulP_fam"/>
</dbReference>
<evidence type="ECO:0000256" key="1">
    <source>
        <dbReference type="SAM" id="Phobius"/>
    </source>
</evidence>
<comment type="caution">
    <text evidence="3">The sequence shown here is derived from an EMBL/GenBank/DDBJ whole genome shotgun (WGS) entry which is preliminary data.</text>
</comment>